<dbReference type="Proteomes" id="UP000798662">
    <property type="component" value="Chromosome 1"/>
</dbReference>
<accession>A0ACC3BN85</accession>
<protein>
    <submittedName>
        <fullName evidence="1">Uncharacterized protein</fullName>
    </submittedName>
</protein>
<proteinExistence type="predicted"/>
<reference evidence="1" key="1">
    <citation type="submission" date="2019-11" db="EMBL/GenBank/DDBJ databases">
        <title>Nori genome reveals adaptations in red seaweeds to the harsh intertidal environment.</title>
        <authorList>
            <person name="Wang D."/>
            <person name="Mao Y."/>
        </authorList>
    </citation>
    <scope>NUCLEOTIDE SEQUENCE</scope>
    <source>
        <tissue evidence="1">Gametophyte</tissue>
    </source>
</reference>
<keyword evidence="2" id="KW-1185">Reference proteome</keyword>
<evidence type="ECO:0000313" key="2">
    <source>
        <dbReference type="Proteomes" id="UP000798662"/>
    </source>
</evidence>
<name>A0ACC3BN85_PYRYE</name>
<comment type="caution">
    <text evidence="1">The sequence shown here is derived from an EMBL/GenBank/DDBJ whole genome shotgun (WGS) entry which is preliminary data.</text>
</comment>
<sequence>MYLSKTALGTFWKDNPSTWGAPKAQISPVAVALGGRSVLHVGGGRGCIAPLVCSRMASSLSCLHHTEVDFEHPTWVDAMRDAVSESSPEHLVIKQTLAAYKALEDKLTACGSVEEGGATCSGSWRVVYPRDGRPFVGCSGWRPGDPPTRAGGHFACKIKDGVDADLLRQYNEDGPPADPQPMGEQCSFIAPKHQKGRVCSRHGGEEPALVRAGDGQCPVRARLLYPAVVTDPTSIRVILILVGEHNHIFPVCKPPVSAIEKAVADQPNAPVRVLQRAIADACDGARASPGHVRSLRAAARAAKNPHGQDILGVMDLRKRAGGEHLYIRGVVDNDDYKIIFLQSDQQAQLSGRLRYVMADTTFDVVAPGAGKDGVSQAAIEASASEAFDWHHFSIVAWLSSLNRAVVVMRAMVIGKTAEMYADIFTFYFRNAQLHGLVSPSLLPAPQVRERLPRPPSNDPASASAVAGAEPFVSSSQAPSRRQRTAFVALLLDFETAEHYGVFRSLSNVFGGDASTYHGRVIGCRVHMNGFLLKRCGNNVRHPYIRSVLALRDAPPEGGLPAVEGRLRAIMQKAREEGEKSQEAGIKWLLNNEAARMAAFPLSVGALTRTEVLAAGESTNAAESMNQLTQTEVKQHGTPTLLGAIQALTAFDASVMGEIMLKGQAFTVSGASDRARLARSLKRRQKNAIPAGSAPPKSKTSSPRRADKPRSATPVTISNAGPRAAESVHSAAPFVAALDAAAAAPAECAAAEVPARAAAEAAVMLGSKTGADEVVSQGDPSVQAAGALYASGSHSPYVAW</sequence>
<organism evidence="1 2">
    <name type="scientific">Pyropia yezoensis</name>
    <name type="common">Susabi-nori</name>
    <name type="synonym">Porphyra yezoensis</name>
    <dbReference type="NCBI Taxonomy" id="2788"/>
    <lineage>
        <taxon>Eukaryota</taxon>
        <taxon>Rhodophyta</taxon>
        <taxon>Bangiophyceae</taxon>
        <taxon>Bangiales</taxon>
        <taxon>Bangiaceae</taxon>
        <taxon>Pyropia</taxon>
    </lineage>
</organism>
<evidence type="ECO:0000313" key="1">
    <source>
        <dbReference type="EMBL" id="KAK1859441.1"/>
    </source>
</evidence>
<gene>
    <name evidence="1" type="ORF">I4F81_002037</name>
</gene>
<dbReference type="EMBL" id="CM020618">
    <property type="protein sequence ID" value="KAK1859441.1"/>
    <property type="molecule type" value="Genomic_DNA"/>
</dbReference>